<evidence type="ECO:0000313" key="3">
    <source>
        <dbReference type="Proteomes" id="UP001054945"/>
    </source>
</evidence>
<sequence length="135" mass="15215">MVHVKEEGNTVFPIAVQLDGSGFHPVRKRSKTRRVGERKGERGEPMSPNPRTTTSFRQHPPLAPLPLSVSLRAKGVSFRAHYRKSLFFFIASDSESRTRPSMDRGDSNMQQARKPSPTFRENDPIVDPTVTVTLE</sequence>
<dbReference type="AlphaFoldDB" id="A0AAV4UPY4"/>
<dbReference type="EMBL" id="BPLR01013224">
    <property type="protein sequence ID" value="GIY59629.1"/>
    <property type="molecule type" value="Genomic_DNA"/>
</dbReference>
<feature type="region of interest" description="Disordered" evidence="1">
    <location>
        <begin position="22"/>
        <end position="61"/>
    </location>
</feature>
<feature type="compositionally biased region" description="Basic and acidic residues" evidence="1">
    <location>
        <begin position="94"/>
        <end position="106"/>
    </location>
</feature>
<gene>
    <name evidence="2" type="ORF">CEXT_463581</name>
</gene>
<name>A0AAV4UPY4_CAEEX</name>
<dbReference type="Proteomes" id="UP001054945">
    <property type="component" value="Unassembled WGS sequence"/>
</dbReference>
<protein>
    <submittedName>
        <fullName evidence="2">Uncharacterized protein</fullName>
    </submittedName>
</protein>
<organism evidence="2 3">
    <name type="scientific">Caerostris extrusa</name>
    <name type="common">Bark spider</name>
    <name type="synonym">Caerostris bankana</name>
    <dbReference type="NCBI Taxonomy" id="172846"/>
    <lineage>
        <taxon>Eukaryota</taxon>
        <taxon>Metazoa</taxon>
        <taxon>Ecdysozoa</taxon>
        <taxon>Arthropoda</taxon>
        <taxon>Chelicerata</taxon>
        <taxon>Arachnida</taxon>
        <taxon>Araneae</taxon>
        <taxon>Araneomorphae</taxon>
        <taxon>Entelegynae</taxon>
        <taxon>Araneoidea</taxon>
        <taxon>Araneidae</taxon>
        <taxon>Caerostris</taxon>
    </lineage>
</organism>
<proteinExistence type="predicted"/>
<evidence type="ECO:0000313" key="2">
    <source>
        <dbReference type="EMBL" id="GIY59629.1"/>
    </source>
</evidence>
<comment type="caution">
    <text evidence="2">The sequence shown here is derived from an EMBL/GenBank/DDBJ whole genome shotgun (WGS) entry which is preliminary data.</text>
</comment>
<accession>A0AAV4UPY4</accession>
<evidence type="ECO:0000256" key="1">
    <source>
        <dbReference type="SAM" id="MobiDB-lite"/>
    </source>
</evidence>
<feature type="region of interest" description="Disordered" evidence="1">
    <location>
        <begin position="94"/>
        <end position="135"/>
    </location>
</feature>
<feature type="compositionally biased region" description="Basic and acidic residues" evidence="1">
    <location>
        <begin position="34"/>
        <end position="44"/>
    </location>
</feature>
<reference evidence="2 3" key="1">
    <citation type="submission" date="2021-06" db="EMBL/GenBank/DDBJ databases">
        <title>Caerostris extrusa draft genome.</title>
        <authorList>
            <person name="Kono N."/>
            <person name="Arakawa K."/>
        </authorList>
    </citation>
    <scope>NUCLEOTIDE SEQUENCE [LARGE SCALE GENOMIC DNA]</scope>
</reference>
<keyword evidence="3" id="KW-1185">Reference proteome</keyword>